<keyword evidence="3" id="KW-0436">Ligase</keyword>
<dbReference type="InterPro" id="IPR045851">
    <property type="entry name" value="AMP-bd_C_sf"/>
</dbReference>
<dbReference type="Pfam" id="PF00501">
    <property type="entry name" value="AMP-binding"/>
    <property type="match status" value="1"/>
</dbReference>
<dbReference type="EMBL" id="JAEANY010000004">
    <property type="protein sequence ID" value="MBH5323472.1"/>
    <property type="molecule type" value="Genomic_DNA"/>
</dbReference>
<dbReference type="RefSeq" id="WP_197922417.1">
    <property type="nucleotide sequence ID" value="NZ_CAWPTA010000009.1"/>
</dbReference>
<feature type="domain" description="AMP-binding enzyme C-terminal" evidence="2">
    <location>
        <begin position="435"/>
        <end position="509"/>
    </location>
</feature>
<evidence type="ECO:0000313" key="4">
    <source>
        <dbReference type="Proteomes" id="UP000602442"/>
    </source>
</evidence>
<dbReference type="PANTHER" id="PTHR43767">
    <property type="entry name" value="LONG-CHAIN-FATTY-ACID--COA LIGASE"/>
    <property type="match status" value="1"/>
</dbReference>
<dbReference type="PANTHER" id="PTHR43767:SF1">
    <property type="entry name" value="NONRIBOSOMAL PEPTIDE SYNTHASE PES1 (EUROFUNG)-RELATED"/>
    <property type="match status" value="1"/>
</dbReference>
<comment type="caution">
    <text evidence="3">The sequence shown here is derived from an EMBL/GenBank/DDBJ whole genome shotgun (WGS) entry which is preliminary data.</text>
</comment>
<protein>
    <submittedName>
        <fullName evidence="3">Acyl--CoA ligase</fullName>
    </submittedName>
</protein>
<evidence type="ECO:0000259" key="1">
    <source>
        <dbReference type="Pfam" id="PF00501"/>
    </source>
</evidence>
<dbReference type="Gene3D" id="3.40.50.12780">
    <property type="entry name" value="N-terminal domain of ligase-like"/>
    <property type="match status" value="1"/>
</dbReference>
<name>A0ABS0N6T7_9SPHN</name>
<dbReference type="Pfam" id="PF13193">
    <property type="entry name" value="AMP-binding_C"/>
    <property type="match status" value="1"/>
</dbReference>
<sequence>MEGVAEPLNMVRESKVLDSLGHLFAETLASDPQRLAVVDTGSDGTTRSLTYAQLDLQLNRMANAALALGLEGGDRVGVALGNSLEFVIATFGLMRAGVVPALFNPRLSTDDLAFMINDAGAKMVLTDTLSAPAYDAIDQVNSALQRVHVGDGTDYMCFSNLLEEASEAAPAFVASDEDIALQIYTSGSTGRPKGVRLPHRSQIRHFQDQRSFYGQIYTKPPVNLIAAPMFHKNGTGMMKTVFATGGTAVIMPRFDARAFLENIAAHEVTTFTAVAAMLNMMLAHDDLLEAGDFSRLDAIMVGASPSGRVLLDKVAGIFGTRLFHMFGTTESGAVMGHDPAREYTLDSCGKPLPGVEVKLIDPETGDEADQGELFVAGPGLALGYHNRPEVQAERFRDGWYATGDILSRDDEGFYFFRGRVDDMFVCGGENVYPREVERQLLDHPQIAQAFVGPIPHPIKGQAPAAVILSRGDRPDPAQIKQWYLDRSPAFSLPRLIIFRDEFPLAPTGKVDGKVLEAELLAEAQKEAQI</sequence>
<keyword evidence="4" id="KW-1185">Reference proteome</keyword>
<dbReference type="InterPro" id="IPR000873">
    <property type="entry name" value="AMP-dep_synth/lig_dom"/>
</dbReference>
<dbReference type="InterPro" id="IPR042099">
    <property type="entry name" value="ANL_N_sf"/>
</dbReference>
<accession>A0ABS0N6T7</accession>
<dbReference type="InterPro" id="IPR050237">
    <property type="entry name" value="ATP-dep_AMP-bd_enzyme"/>
</dbReference>
<dbReference type="SUPFAM" id="SSF56801">
    <property type="entry name" value="Acetyl-CoA synthetase-like"/>
    <property type="match status" value="1"/>
</dbReference>
<dbReference type="GO" id="GO:0016874">
    <property type="term" value="F:ligase activity"/>
    <property type="evidence" value="ECO:0007669"/>
    <property type="project" value="UniProtKB-KW"/>
</dbReference>
<dbReference type="Proteomes" id="UP000602442">
    <property type="component" value="Unassembled WGS sequence"/>
</dbReference>
<organism evidence="3 4">
    <name type="scientific">Aurantiacibacter sediminis</name>
    <dbReference type="NCBI Taxonomy" id="2793064"/>
    <lineage>
        <taxon>Bacteria</taxon>
        <taxon>Pseudomonadati</taxon>
        <taxon>Pseudomonadota</taxon>
        <taxon>Alphaproteobacteria</taxon>
        <taxon>Sphingomonadales</taxon>
        <taxon>Erythrobacteraceae</taxon>
        <taxon>Aurantiacibacter</taxon>
    </lineage>
</organism>
<dbReference type="Gene3D" id="3.30.300.30">
    <property type="match status" value="1"/>
</dbReference>
<feature type="domain" description="AMP-dependent synthetase/ligase" evidence="1">
    <location>
        <begin position="25"/>
        <end position="385"/>
    </location>
</feature>
<evidence type="ECO:0000259" key="2">
    <source>
        <dbReference type="Pfam" id="PF13193"/>
    </source>
</evidence>
<gene>
    <name evidence="3" type="ORF">I5L03_12855</name>
</gene>
<evidence type="ECO:0000313" key="3">
    <source>
        <dbReference type="EMBL" id="MBH5323472.1"/>
    </source>
</evidence>
<proteinExistence type="predicted"/>
<dbReference type="InterPro" id="IPR025110">
    <property type="entry name" value="AMP-bd_C"/>
</dbReference>
<reference evidence="3 4" key="1">
    <citation type="submission" date="2020-11" db="EMBL/GenBank/DDBJ databases">
        <title>Erythrobacter sediminis sp. nov., a marine bacterium from a tidal flat of Garorim Bay.</title>
        <authorList>
            <person name="Kim D."/>
            <person name="Yoo Y."/>
            <person name="Kim J.-J."/>
        </authorList>
    </citation>
    <scope>NUCLEOTIDE SEQUENCE [LARGE SCALE GENOMIC DNA]</scope>
    <source>
        <strain evidence="3 4">JGD-13</strain>
    </source>
</reference>